<feature type="transmembrane region" description="Helical" evidence="1">
    <location>
        <begin position="123"/>
        <end position="146"/>
    </location>
</feature>
<protein>
    <submittedName>
        <fullName evidence="2">Uncharacterized protein</fullName>
    </submittedName>
</protein>
<keyword evidence="3" id="KW-1185">Reference proteome</keyword>
<feature type="transmembrane region" description="Helical" evidence="1">
    <location>
        <begin position="52"/>
        <end position="73"/>
    </location>
</feature>
<comment type="caution">
    <text evidence="2">The sequence shown here is derived from an EMBL/GenBank/DDBJ whole genome shotgun (WGS) entry which is preliminary data.</text>
</comment>
<sequence>MGKLGCGIDGVLNEAKFSEPLPWIGVYIASASLACALAMATDLIHGFRHWKLWFPCKFFTINATSLTIITVAVKLSVDLNTPMPWGQDQLAKLSSTALICSLYINICIQLGTGVIFEFQLEHALIMFLMLVLLVVLSFSALTLPGIKHY</sequence>
<feature type="transmembrane region" description="Helical" evidence="1">
    <location>
        <begin position="20"/>
        <end position="40"/>
    </location>
</feature>
<name>A0ABR2DGS9_9ROSI</name>
<keyword evidence="1" id="KW-0812">Transmembrane</keyword>
<evidence type="ECO:0000256" key="1">
    <source>
        <dbReference type="SAM" id="Phobius"/>
    </source>
</evidence>
<dbReference type="Proteomes" id="UP001472677">
    <property type="component" value="Unassembled WGS sequence"/>
</dbReference>
<dbReference type="PANTHER" id="PTHR35307:SF3">
    <property type="entry name" value="DUF4220 DOMAIN-CONTAINING PROTEIN"/>
    <property type="match status" value="1"/>
</dbReference>
<dbReference type="PROSITE" id="PS51257">
    <property type="entry name" value="PROKAR_LIPOPROTEIN"/>
    <property type="match status" value="1"/>
</dbReference>
<accession>A0ABR2DGS9</accession>
<keyword evidence="1" id="KW-1133">Transmembrane helix</keyword>
<organism evidence="2 3">
    <name type="scientific">Hibiscus sabdariffa</name>
    <name type="common">roselle</name>
    <dbReference type="NCBI Taxonomy" id="183260"/>
    <lineage>
        <taxon>Eukaryota</taxon>
        <taxon>Viridiplantae</taxon>
        <taxon>Streptophyta</taxon>
        <taxon>Embryophyta</taxon>
        <taxon>Tracheophyta</taxon>
        <taxon>Spermatophyta</taxon>
        <taxon>Magnoliopsida</taxon>
        <taxon>eudicotyledons</taxon>
        <taxon>Gunneridae</taxon>
        <taxon>Pentapetalae</taxon>
        <taxon>rosids</taxon>
        <taxon>malvids</taxon>
        <taxon>Malvales</taxon>
        <taxon>Malvaceae</taxon>
        <taxon>Malvoideae</taxon>
        <taxon>Hibiscus</taxon>
    </lineage>
</organism>
<gene>
    <name evidence="2" type="ORF">V6N12_044278</name>
</gene>
<evidence type="ECO:0000313" key="2">
    <source>
        <dbReference type="EMBL" id="KAK8538141.1"/>
    </source>
</evidence>
<keyword evidence="1" id="KW-0472">Membrane</keyword>
<feature type="transmembrane region" description="Helical" evidence="1">
    <location>
        <begin position="93"/>
        <end position="116"/>
    </location>
</feature>
<proteinExistence type="predicted"/>
<dbReference type="PANTHER" id="PTHR35307">
    <property type="entry name" value="PROTEIN, PUTATIVE-RELATED"/>
    <property type="match status" value="1"/>
</dbReference>
<evidence type="ECO:0000313" key="3">
    <source>
        <dbReference type="Proteomes" id="UP001472677"/>
    </source>
</evidence>
<reference evidence="2 3" key="1">
    <citation type="journal article" date="2024" name="G3 (Bethesda)">
        <title>Genome assembly of Hibiscus sabdariffa L. provides insights into metabolisms of medicinal natural products.</title>
        <authorList>
            <person name="Kim T."/>
        </authorList>
    </citation>
    <scope>NUCLEOTIDE SEQUENCE [LARGE SCALE GENOMIC DNA]</scope>
    <source>
        <strain evidence="2">TK-2024</strain>
        <tissue evidence="2">Old leaves</tissue>
    </source>
</reference>
<dbReference type="EMBL" id="JBBPBM010000028">
    <property type="protein sequence ID" value="KAK8538141.1"/>
    <property type="molecule type" value="Genomic_DNA"/>
</dbReference>